<dbReference type="SUPFAM" id="SSF52058">
    <property type="entry name" value="L domain-like"/>
    <property type="match status" value="1"/>
</dbReference>
<keyword evidence="1" id="KW-0675">Receptor</keyword>
<organism evidence="1">
    <name type="scientific">Magallana gigas</name>
    <name type="common">Pacific oyster</name>
    <name type="synonym">Crassostrea gigas</name>
    <dbReference type="NCBI Taxonomy" id="29159"/>
    <lineage>
        <taxon>Eukaryota</taxon>
        <taxon>Metazoa</taxon>
        <taxon>Spiralia</taxon>
        <taxon>Lophotrochozoa</taxon>
        <taxon>Mollusca</taxon>
        <taxon>Bivalvia</taxon>
        <taxon>Autobranchia</taxon>
        <taxon>Pteriomorphia</taxon>
        <taxon>Ostreida</taxon>
        <taxon>Ostreoidea</taxon>
        <taxon>Ostreidae</taxon>
        <taxon>Magallana</taxon>
    </lineage>
</organism>
<reference evidence="1" key="1">
    <citation type="journal article" date="2012" name="Nature">
        <title>The oyster genome reveals stress adaptation and complexity of shell formation.</title>
        <authorList>
            <person name="Zhang G."/>
            <person name="Fang X."/>
            <person name="Guo X."/>
            <person name="Li L."/>
            <person name="Luo R."/>
            <person name="Xu F."/>
            <person name="Yang P."/>
            <person name="Zhang L."/>
            <person name="Wang X."/>
            <person name="Qi H."/>
            <person name="Xiong Z."/>
            <person name="Que H."/>
            <person name="Xie Y."/>
            <person name="Holland P.W."/>
            <person name="Paps J."/>
            <person name="Zhu Y."/>
            <person name="Wu F."/>
            <person name="Chen Y."/>
            <person name="Wang J."/>
            <person name="Peng C."/>
            <person name="Meng J."/>
            <person name="Yang L."/>
            <person name="Liu J."/>
            <person name="Wen B."/>
            <person name="Zhang N."/>
            <person name="Huang Z."/>
            <person name="Zhu Q."/>
            <person name="Feng Y."/>
            <person name="Mount A."/>
            <person name="Hedgecock D."/>
            <person name="Xu Z."/>
            <person name="Liu Y."/>
            <person name="Domazet-Loso T."/>
            <person name="Du Y."/>
            <person name="Sun X."/>
            <person name="Zhang S."/>
            <person name="Liu B."/>
            <person name="Cheng P."/>
            <person name="Jiang X."/>
            <person name="Li J."/>
            <person name="Fan D."/>
            <person name="Wang W."/>
            <person name="Fu W."/>
            <person name="Wang T."/>
            <person name="Wang B."/>
            <person name="Zhang J."/>
            <person name="Peng Z."/>
            <person name="Li Y."/>
            <person name="Li N."/>
            <person name="Wang J."/>
            <person name="Chen M."/>
            <person name="He Y."/>
            <person name="Tan F."/>
            <person name="Song X."/>
            <person name="Zheng Q."/>
            <person name="Huang R."/>
            <person name="Yang H."/>
            <person name="Du X."/>
            <person name="Chen L."/>
            <person name="Yang M."/>
            <person name="Gaffney P.M."/>
            <person name="Wang S."/>
            <person name="Luo L."/>
            <person name="She Z."/>
            <person name="Ming Y."/>
            <person name="Huang W."/>
            <person name="Zhang S."/>
            <person name="Huang B."/>
            <person name="Zhang Y."/>
            <person name="Qu T."/>
            <person name="Ni P."/>
            <person name="Miao G."/>
            <person name="Wang J."/>
            <person name="Wang Q."/>
            <person name="Steinberg C.E."/>
            <person name="Wang H."/>
            <person name="Li N."/>
            <person name="Qian L."/>
            <person name="Zhang G."/>
            <person name="Li Y."/>
            <person name="Yang H."/>
            <person name="Liu X."/>
            <person name="Wang J."/>
            <person name="Yin Y."/>
            <person name="Wang J."/>
        </authorList>
    </citation>
    <scope>NUCLEOTIDE SEQUENCE [LARGE SCALE GENOMIC DNA]</scope>
    <source>
        <strain evidence="1">05x7-T-G4-1.051#20</strain>
    </source>
</reference>
<dbReference type="InterPro" id="IPR003591">
    <property type="entry name" value="Leu-rich_rpt_typical-subtyp"/>
</dbReference>
<dbReference type="SMART" id="SM00369">
    <property type="entry name" value="LRR_TYP"/>
    <property type="match status" value="4"/>
</dbReference>
<accession>K1RGM3</accession>
<name>K1RGM3_MAGGI</name>
<dbReference type="HOGENOM" id="CLU_564138_0_0_1"/>
<evidence type="ECO:0000313" key="1">
    <source>
        <dbReference type="EMBL" id="EKC42944.1"/>
    </source>
</evidence>
<dbReference type="EMBL" id="JH817099">
    <property type="protein sequence ID" value="EKC42944.1"/>
    <property type="molecule type" value="Genomic_DNA"/>
</dbReference>
<proteinExistence type="predicted"/>
<sequence>MFLHMPRLIYVDVSACDILDIEEGAFGKLQYLEHLDVSHNKQLGFASLPNITHNLNNTSIKSLRGNEMNCLSGIGTKILKRHFENLKHTNISEIYFEKNRLEQLEPGALRLLPNKIDIISFGENKLTQGRYMIDFFFFRNIRVLNISVQLRPPPYPESIFETCTEKTDNFDSALKELHTPKESVKEYQASLNSFIYKSWWHGKIIGTIIVPKTLEVIYANMSRFYGIAPEFGINATGLREIYVQDNFFYSWNGPIYGVENIEIADVSNNYCSYISKSIMKYAIGLRILKASKNNIGKSLATDAEGEIFENTVSLEFLDLSYNNIFYLSASMFKNMQKLRTLNLQNNQLSSWRVKVDHMKNMKYINLKQNKLTAFDKISRVSFGNLFQLTNLTIDLSENQLLCSCDSKEFLEWITHHRKHFINFEYYECSSSSSHKFNFSDPDVSAMLLSKSCIYQTIYIVSSIAAAFLSSIIIGITVEDSIRGI</sequence>
<dbReference type="Gene3D" id="3.80.10.10">
    <property type="entry name" value="Ribonuclease Inhibitor"/>
    <property type="match status" value="2"/>
</dbReference>
<dbReference type="Pfam" id="PF13855">
    <property type="entry name" value="LRR_8"/>
    <property type="match status" value="1"/>
</dbReference>
<dbReference type="InParanoid" id="K1RGM3"/>
<dbReference type="InterPro" id="IPR032675">
    <property type="entry name" value="LRR_dom_sf"/>
</dbReference>
<protein>
    <submittedName>
        <fullName evidence="1">Toll-like receptor 4</fullName>
    </submittedName>
</protein>
<dbReference type="PANTHER" id="PTHR45617">
    <property type="entry name" value="LEUCINE RICH REPEAT FAMILY PROTEIN"/>
    <property type="match status" value="1"/>
</dbReference>
<dbReference type="AlphaFoldDB" id="K1RGM3"/>
<gene>
    <name evidence="1" type="ORF">CGI_10028924</name>
</gene>
<dbReference type="PANTHER" id="PTHR45617:SF169">
    <property type="entry name" value="LRRCT DOMAIN-CONTAINING PROTEIN"/>
    <property type="match status" value="1"/>
</dbReference>
<dbReference type="PROSITE" id="PS51450">
    <property type="entry name" value="LRR"/>
    <property type="match status" value="2"/>
</dbReference>
<dbReference type="InterPro" id="IPR001611">
    <property type="entry name" value="Leu-rich_rpt"/>
</dbReference>